<proteinExistence type="predicted"/>
<protein>
    <submittedName>
        <fullName evidence="1">Uncharacterized protein</fullName>
    </submittedName>
</protein>
<dbReference type="AlphaFoldDB" id="A0A6B0UIM2"/>
<name>A0A6B0UIM2_IXORI</name>
<accession>A0A6B0UIM2</accession>
<reference evidence="1" key="1">
    <citation type="submission" date="2019-12" db="EMBL/GenBank/DDBJ databases">
        <title>An insight into the sialome of adult female Ixodes ricinus ticks feeding for 6 days.</title>
        <authorList>
            <person name="Perner J."/>
            <person name="Ribeiro J.M.C."/>
        </authorList>
    </citation>
    <scope>NUCLEOTIDE SEQUENCE</scope>
    <source>
        <strain evidence="1">Semi-engorged</strain>
        <tissue evidence="1">Salivary glands</tissue>
    </source>
</reference>
<organism evidence="1">
    <name type="scientific">Ixodes ricinus</name>
    <name type="common">Common tick</name>
    <name type="synonym">Acarus ricinus</name>
    <dbReference type="NCBI Taxonomy" id="34613"/>
    <lineage>
        <taxon>Eukaryota</taxon>
        <taxon>Metazoa</taxon>
        <taxon>Ecdysozoa</taxon>
        <taxon>Arthropoda</taxon>
        <taxon>Chelicerata</taxon>
        <taxon>Arachnida</taxon>
        <taxon>Acari</taxon>
        <taxon>Parasitiformes</taxon>
        <taxon>Ixodida</taxon>
        <taxon>Ixodoidea</taxon>
        <taxon>Ixodidae</taxon>
        <taxon>Ixodinae</taxon>
        <taxon>Ixodes</taxon>
    </lineage>
</organism>
<evidence type="ECO:0000313" key="1">
    <source>
        <dbReference type="EMBL" id="MXU89083.1"/>
    </source>
</evidence>
<sequence length="105" mass="11926">MNPTKLVFTKLCFESWLLMSSPACKVPEEWGIWKVTRCCTLNGLFLLSFMNSLFLRNMCSRVCILLSFLFSACICLGKRKEGLFVLSWGLRQSTMGTKATLESLV</sequence>
<dbReference type="EMBL" id="GIFC01007000">
    <property type="protein sequence ID" value="MXU89083.1"/>
    <property type="molecule type" value="Transcribed_RNA"/>
</dbReference>